<dbReference type="EMBL" id="JYFQ01000202">
    <property type="protein sequence ID" value="KKZ10185.1"/>
    <property type="molecule type" value="Genomic_DNA"/>
</dbReference>
<evidence type="ECO:0000313" key="2">
    <source>
        <dbReference type="EMBL" id="KKZ10185.1"/>
    </source>
</evidence>
<sequence>MHQNIKTEGYGFPHGFRSVGRWLRPSVESQGGQSGTARKRFGDGNQAWPCCQGRWSLPWATPAILVSASSEPPLTTASLLPPRGEGSKKAKQDKLLALYLAGHAPAQLVHHSWAVDERGRRINQVTLDGRLDAAAQRQHGGGARELFDRRKSGRDV</sequence>
<organism evidence="2 3">
    <name type="scientific">Candidatus Synechococcus spongiarum 15L</name>
    <dbReference type="NCBI Taxonomy" id="1608419"/>
    <lineage>
        <taxon>Bacteria</taxon>
        <taxon>Bacillati</taxon>
        <taxon>Cyanobacteriota</taxon>
        <taxon>Cyanophyceae</taxon>
        <taxon>Synechococcales</taxon>
        <taxon>Synechococcaceae</taxon>
        <taxon>Synechococcus</taxon>
    </lineage>
</organism>
<reference evidence="2 3" key="2">
    <citation type="submission" date="2015-05" db="EMBL/GenBank/DDBJ databases">
        <title>Lifestyle Evolution in Cyanobacterial Symbionts of Sponges.</title>
        <authorList>
            <person name="Burgsdorf I."/>
            <person name="Slaby B.M."/>
            <person name="Handley K.M."/>
            <person name="Haber M."/>
            <person name="Blom J."/>
            <person name="Marshall C.W."/>
            <person name="Gilbert J.A."/>
            <person name="Hentschel U."/>
            <person name="Steindler L."/>
        </authorList>
    </citation>
    <scope>NUCLEOTIDE SEQUENCE [LARGE SCALE GENOMIC DNA]</scope>
    <source>
        <strain evidence="2">15L</strain>
    </source>
</reference>
<comment type="caution">
    <text evidence="2">The sequence shown here is derived from an EMBL/GenBank/DDBJ whole genome shotgun (WGS) entry which is preliminary data.</text>
</comment>
<protein>
    <submittedName>
        <fullName evidence="2">Uncharacterized protein</fullName>
    </submittedName>
</protein>
<evidence type="ECO:0000313" key="3">
    <source>
        <dbReference type="Proteomes" id="UP000035037"/>
    </source>
</evidence>
<dbReference type="Proteomes" id="UP000035037">
    <property type="component" value="Unassembled WGS sequence"/>
</dbReference>
<feature type="region of interest" description="Disordered" evidence="1">
    <location>
        <begin position="136"/>
        <end position="156"/>
    </location>
</feature>
<name>A0A0G8ARG8_9SYNE</name>
<evidence type="ECO:0000256" key="1">
    <source>
        <dbReference type="SAM" id="MobiDB-lite"/>
    </source>
</evidence>
<reference evidence="2 3" key="1">
    <citation type="submission" date="2015-02" db="EMBL/GenBank/DDBJ databases">
        <authorList>
            <person name="Slaby B."/>
            <person name="Hentschel U."/>
        </authorList>
    </citation>
    <scope>NUCLEOTIDE SEQUENCE [LARGE SCALE GENOMIC DNA]</scope>
    <source>
        <strain evidence="2">15L</strain>
    </source>
</reference>
<feature type="compositionally biased region" description="Basic and acidic residues" evidence="1">
    <location>
        <begin position="145"/>
        <end position="156"/>
    </location>
</feature>
<dbReference type="PATRIC" id="fig|1608419.3.peg.1156"/>
<gene>
    <name evidence="2" type="ORF">TQ37_09285</name>
</gene>
<accession>A0A0G8ARG8</accession>
<dbReference type="AlphaFoldDB" id="A0A0G8ARG8"/>
<proteinExistence type="predicted"/>